<dbReference type="OrthoDB" id="9816564at2"/>
<dbReference type="Gene3D" id="1.25.40.10">
    <property type="entry name" value="Tetratricopeptide repeat domain"/>
    <property type="match status" value="1"/>
</dbReference>
<sequence>MARKQIKHCFQAENNPYYIFAPGYTHRAAGVRCLHYLCHILNELGYEAYVPHGTRISPHLRTPRLDPETIKNHFLSGKTPISVYPEVAYEYSFQTPSKALWLLNTPGTVGGPKILPADALIFHFAEWITPQERESARLTTPLVDLRIFNNDNNEHDQSRTLTCYYAHKYLIAGFQVPDAIKDGSISLCQDIPRSPEEIAAILRRSKVLYCYEQSSITNEALLCGCPVLRVPSDYLTKEGWNPPGTGWADEPGILEKLTREVNDYRALYENSNSYMLDSILDFASSTQQRLPLHQARERPSKIEALWLLAPEQRAKHVNQFLEALSREEFFAHHASATDPALVFSAWIDQSVAKIIPSSGPATTTAPPPKTSNVETISVSDENRLIQKLDKLIRQGADEEAIQLMELLIERQTTRWEIHDMLGGIYIERGLMDKAISILPQGASLEFSSTNCLRKLAAAFTLQNRLWQALATCAQILKREPDDGELHIFVRDILVSTNPRIDNISWIEPEWNVLQEELAHSRHCADQAHAFLTTLQEKARRMLETQNPFETLKETRQHTPFTP</sequence>
<dbReference type="SUPFAM" id="SSF48452">
    <property type="entry name" value="TPR-like"/>
    <property type="match status" value="1"/>
</dbReference>
<gene>
    <name evidence="1" type="ORF">E6C76_09045</name>
</gene>
<dbReference type="RefSeq" id="WP_136347902.1">
    <property type="nucleotide sequence ID" value="NZ_SSOC01000003.1"/>
</dbReference>
<dbReference type="EMBL" id="SSOC01000003">
    <property type="protein sequence ID" value="THF65696.1"/>
    <property type="molecule type" value="Genomic_DNA"/>
</dbReference>
<proteinExistence type="predicted"/>
<dbReference type="InterPro" id="IPR011990">
    <property type="entry name" value="TPR-like_helical_dom_sf"/>
</dbReference>
<evidence type="ECO:0000313" key="2">
    <source>
        <dbReference type="Proteomes" id="UP000308430"/>
    </source>
</evidence>
<dbReference type="AlphaFoldDB" id="A0A4S4B036"/>
<keyword evidence="2" id="KW-1185">Reference proteome</keyword>
<name>A0A4S4B036_9RHOO</name>
<accession>A0A4S4B036</accession>
<organism evidence="1 2">
    <name type="scientific">Pseudothauera nasutitermitis</name>
    <dbReference type="NCBI Taxonomy" id="2565930"/>
    <lineage>
        <taxon>Bacteria</taxon>
        <taxon>Pseudomonadati</taxon>
        <taxon>Pseudomonadota</taxon>
        <taxon>Betaproteobacteria</taxon>
        <taxon>Rhodocyclales</taxon>
        <taxon>Zoogloeaceae</taxon>
        <taxon>Pseudothauera</taxon>
    </lineage>
</organism>
<comment type="caution">
    <text evidence="1">The sequence shown here is derived from an EMBL/GenBank/DDBJ whole genome shotgun (WGS) entry which is preliminary data.</text>
</comment>
<evidence type="ECO:0000313" key="1">
    <source>
        <dbReference type="EMBL" id="THF65696.1"/>
    </source>
</evidence>
<reference evidence="1 2" key="1">
    <citation type="submission" date="2019-04" db="EMBL/GenBank/DDBJ databases">
        <title>Azoarcus nasutitermitis sp. nov. isolated from termite nest.</title>
        <authorList>
            <person name="Lin S.-Y."/>
            <person name="Hameed A."/>
            <person name="Hsu Y.-H."/>
            <person name="Young C.-C."/>
        </authorList>
    </citation>
    <scope>NUCLEOTIDE SEQUENCE [LARGE SCALE GENOMIC DNA]</scope>
    <source>
        <strain evidence="1 2">CC-YHH838</strain>
    </source>
</reference>
<protein>
    <submittedName>
        <fullName evidence="1">Tetratricopeptide repeat protein</fullName>
    </submittedName>
</protein>
<dbReference type="Proteomes" id="UP000308430">
    <property type="component" value="Unassembled WGS sequence"/>
</dbReference>